<dbReference type="Gene3D" id="2.160.20.120">
    <property type="match status" value="1"/>
</dbReference>
<protein>
    <submittedName>
        <fullName evidence="3">Head GIN domain-containing protein</fullName>
    </submittedName>
</protein>
<sequence length="241" mass="25760">MKPSQKQAILLFTFLLCITSIFSQRVKGNGKMTTVTRTTASYDGVYCGGFMDFELVKGKEGSIKIEGEENLIDYIITEVKDNKLIVKTKKNVNLKTSINKSIKITIPFEEINLVSLTGSGDLWTKDVLDASDLKVSLTGSGDINLTSKNKTLESHLTGSGDIIFKGSTKNLKVMISGSGDVNASKLISDHTVVAISGSGDVSVVSNESLKAHVSGSGDIEYSGNPKKEETKVAGSGSISKR</sequence>
<feature type="region of interest" description="Disordered" evidence="1">
    <location>
        <begin position="214"/>
        <end position="241"/>
    </location>
</feature>
<dbReference type="Pfam" id="PF10988">
    <property type="entry name" value="DUF2807"/>
    <property type="match status" value="1"/>
</dbReference>
<name>A0ABP7HEH4_9FLAO</name>
<evidence type="ECO:0000259" key="2">
    <source>
        <dbReference type="Pfam" id="PF10988"/>
    </source>
</evidence>
<dbReference type="PANTHER" id="PTHR39200:SF1">
    <property type="entry name" value="AUTO-TRANSPORTER ADHESIN HEAD GIN DOMAIN-CONTAINING PROTEIN-RELATED"/>
    <property type="match status" value="1"/>
</dbReference>
<dbReference type="RefSeq" id="WP_344731042.1">
    <property type="nucleotide sequence ID" value="NZ_BAABBI010000007.1"/>
</dbReference>
<feature type="domain" description="Putative auto-transporter adhesin head GIN" evidence="2">
    <location>
        <begin position="42"/>
        <end position="225"/>
    </location>
</feature>
<keyword evidence="4" id="KW-1185">Reference proteome</keyword>
<proteinExistence type="predicted"/>
<reference evidence="4" key="1">
    <citation type="journal article" date="2019" name="Int. J. Syst. Evol. Microbiol.">
        <title>The Global Catalogue of Microorganisms (GCM) 10K type strain sequencing project: providing services to taxonomists for standard genome sequencing and annotation.</title>
        <authorList>
            <consortium name="The Broad Institute Genomics Platform"/>
            <consortium name="The Broad Institute Genome Sequencing Center for Infectious Disease"/>
            <person name="Wu L."/>
            <person name="Ma J."/>
        </authorList>
    </citation>
    <scope>NUCLEOTIDE SEQUENCE [LARGE SCALE GENOMIC DNA]</scope>
    <source>
        <strain evidence="4">JCM 17525</strain>
    </source>
</reference>
<gene>
    <name evidence="3" type="ORF">GCM10022271_25920</name>
</gene>
<dbReference type="InterPro" id="IPR021255">
    <property type="entry name" value="DUF2807"/>
</dbReference>
<evidence type="ECO:0000256" key="1">
    <source>
        <dbReference type="SAM" id="MobiDB-lite"/>
    </source>
</evidence>
<evidence type="ECO:0000313" key="4">
    <source>
        <dbReference type="Proteomes" id="UP001501456"/>
    </source>
</evidence>
<accession>A0ABP7HEH4</accession>
<dbReference type="PANTHER" id="PTHR39200">
    <property type="entry name" value="HYPOTHETICAL EXPORTED PROTEIN"/>
    <property type="match status" value="1"/>
</dbReference>
<comment type="caution">
    <text evidence="3">The sequence shown here is derived from an EMBL/GenBank/DDBJ whole genome shotgun (WGS) entry which is preliminary data.</text>
</comment>
<evidence type="ECO:0000313" key="3">
    <source>
        <dbReference type="EMBL" id="GAA3792348.1"/>
    </source>
</evidence>
<organism evidence="3 4">
    <name type="scientific">Corallibacter vietnamensis</name>
    <dbReference type="NCBI Taxonomy" id="904130"/>
    <lineage>
        <taxon>Bacteria</taxon>
        <taxon>Pseudomonadati</taxon>
        <taxon>Bacteroidota</taxon>
        <taxon>Flavobacteriia</taxon>
        <taxon>Flavobacteriales</taxon>
        <taxon>Flavobacteriaceae</taxon>
        <taxon>Corallibacter</taxon>
    </lineage>
</organism>
<dbReference type="EMBL" id="BAABBI010000007">
    <property type="protein sequence ID" value="GAA3792348.1"/>
    <property type="molecule type" value="Genomic_DNA"/>
</dbReference>
<dbReference type="Proteomes" id="UP001501456">
    <property type="component" value="Unassembled WGS sequence"/>
</dbReference>